<evidence type="ECO:0000256" key="1">
    <source>
        <dbReference type="SAM" id="MobiDB-lite"/>
    </source>
</evidence>
<dbReference type="OrthoDB" id="7941246at2"/>
<sequence>MRLLVMGGTHFVGRAVVETALARGDEVTTLNRGTSGPAAPGVNAVIADRTDPEALRRALGDGEWDAVVDTWSGAPRVIGDSCGLLADRAGHYGYVSSRSVYRWPMPFGADEHAPTVDGDPDDGKAEDYAVAKRGSELAVLRAFGDRALFARAGLVLGPYENIGRLPWWLRRIQRGGQVLAPGDPARPLQLIDARDLAAWMLAAAERGLGGAFNAVSRPGHTTMGELLGAAVKVIGSDAELIWTAPEVIEEAGVSPWVELPIWLPDDAEYGGMHNGDVSAAYGAGLTCRPVQETIADTWAWLQAEGDPRLRSDRPQVGLDPAKERQVLERSA</sequence>
<reference evidence="3 4" key="1">
    <citation type="journal article" date="2010" name="Stand. Genomic Sci.">
        <title>Complete genome sequence of Streptosporangium roseum type strain (NI 9100).</title>
        <authorList>
            <person name="Nolan M."/>
            <person name="Sikorski J."/>
            <person name="Jando M."/>
            <person name="Lucas S."/>
            <person name="Lapidus A."/>
            <person name="Glavina Del Rio T."/>
            <person name="Chen F."/>
            <person name="Tice H."/>
            <person name="Pitluck S."/>
            <person name="Cheng J.F."/>
            <person name="Chertkov O."/>
            <person name="Sims D."/>
            <person name="Meincke L."/>
            <person name="Brettin T."/>
            <person name="Han C."/>
            <person name="Detter J.C."/>
            <person name="Bruce D."/>
            <person name="Goodwin L."/>
            <person name="Land M."/>
            <person name="Hauser L."/>
            <person name="Chang Y.J."/>
            <person name="Jeffries C.D."/>
            <person name="Ivanova N."/>
            <person name="Mavromatis K."/>
            <person name="Mikhailova N."/>
            <person name="Chen A."/>
            <person name="Palaniappan K."/>
            <person name="Chain P."/>
            <person name="Rohde M."/>
            <person name="Goker M."/>
            <person name="Bristow J."/>
            <person name="Eisen J.A."/>
            <person name="Markowitz V."/>
            <person name="Hugenholtz P."/>
            <person name="Kyrpides N.C."/>
            <person name="Klenk H.P."/>
        </authorList>
    </citation>
    <scope>NUCLEOTIDE SEQUENCE [LARGE SCALE GENOMIC DNA]</scope>
    <source>
        <strain evidence="4">ATCC 12428 / DSM 43021 / JCM 3005 / NI 9100</strain>
    </source>
</reference>
<dbReference type="STRING" id="479432.Sros_8770"/>
<dbReference type="Proteomes" id="UP000002029">
    <property type="component" value="Chromosome"/>
</dbReference>
<accession>D2B5V1</accession>
<dbReference type="SUPFAM" id="SSF51735">
    <property type="entry name" value="NAD(P)-binding Rossmann-fold domains"/>
    <property type="match status" value="1"/>
</dbReference>
<dbReference type="AlphaFoldDB" id="D2B5V1"/>
<dbReference type="Pfam" id="PF01370">
    <property type="entry name" value="Epimerase"/>
    <property type="match status" value="2"/>
</dbReference>
<name>D2B5V1_STRRD</name>
<protein>
    <submittedName>
        <fullName evidence="3">NAD dependent epimerase/dehydratase family</fullName>
    </submittedName>
</protein>
<evidence type="ECO:0000313" key="3">
    <source>
        <dbReference type="EMBL" id="ACZ91405.1"/>
    </source>
</evidence>
<dbReference type="PANTHER" id="PTHR43245:SF13">
    <property type="entry name" value="UDP-D-APIOSE_UDP-D-XYLOSE SYNTHASE 2"/>
    <property type="match status" value="1"/>
</dbReference>
<dbReference type="HOGENOM" id="CLU_061176_0_0_11"/>
<gene>
    <name evidence="3" type="ordered locus">Sros_8770</name>
</gene>
<evidence type="ECO:0000313" key="4">
    <source>
        <dbReference type="Proteomes" id="UP000002029"/>
    </source>
</evidence>
<dbReference type="eggNOG" id="COG0451">
    <property type="taxonomic scope" value="Bacteria"/>
</dbReference>
<dbReference type="InterPro" id="IPR001509">
    <property type="entry name" value="Epimerase_deHydtase"/>
</dbReference>
<dbReference type="EMBL" id="CP001814">
    <property type="protein sequence ID" value="ACZ91405.1"/>
    <property type="molecule type" value="Genomic_DNA"/>
</dbReference>
<evidence type="ECO:0000259" key="2">
    <source>
        <dbReference type="Pfam" id="PF01370"/>
    </source>
</evidence>
<dbReference type="Gene3D" id="3.40.50.720">
    <property type="entry name" value="NAD(P)-binding Rossmann-like Domain"/>
    <property type="match status" value="1"/>
</dbReference>
<feature type="domain" description="NAD-dependent epimerase/dehydratase" evidence="2">
    <location>
        <begin position="94"/>
        <end position="213"/>
    </location>
</feature>
<dbReference type="InterPro" id="IPR036291">
    <property type="entry name" value="NAD(P)-bd_dom_sf"/>
</dbReference>
<feature type="domain" description="NAD-dependent epimerase/dehydratase" evidence="2">
    <location>
        <begin position="4"/>
        <end position="70"/>
    </location>
</feature>
<dbReference type="KEGG" id="sro:Sros_8770"/>
<dbReference type="InterPro" id="IPR050177">
    <property type="entry name" value="Lipid_A_modif_metabolic_enz"/>
</dbReference>
<dbReference type="PANTHER" id="PTHR43245">
    <property type="entry name" value="BIFUNCTIONAL POLYMYXIN RESISTANCE PROTEIN ARNA"/>
    <property type="match status" value="1"/>
</dbReference>
<keyword evidence="4" id="KW-1185">Reference proteome</keyword>
<dbReference type="RefSeq" id="WP_012895132.1">
    <property type="nucleotide sequence ID" value="NC_013595.1"/>
</dbReference>
<feature type="region of interest" description="Disordered" evidence="1">
    <location>
        <begin position="306"/>
        <end position="331"/>
    </location>
</feature>
<proteinExistence type="predicted"/>
<organism evidence="3 4">
    <name type="scientific">Streptosporangium roseum (strain ATCC 12428 / DSM 43021 / JCM 3005 / KCTC 9067 / NCIMB 10171 / NRRL 2505 / NI 9100)</name>
    <dbReference type="NCBI Taxonomy" id="479432"/>
    <lineage>
        <taxon>Bacteria</taxon>
        <taxon>Bacillati</taxon>
        <taxon>Actinomycetota</taxon>
        <taxon>Actinomycetes</taxon>
        <taxon>Streptosporangiales</taxon>
        <taxon>Streptosporangiaceae</taxon>
        <taxon>Streptosporangium</taxon>
    </lineage>
</organism>
<feature type="compositionally biased region" description="Basic and acidic residues" evidence="1">
    <location>
        <begin position="320"/>
        <end position="331"/>
    </location>
</feature>